<proteinExistence type="predicted"/>
<dbReference type="EMBL" id="PQIB02000016">
    <property type="protein sequence ID" value="RLM60317.1"/>
    <property type="molecule type" value="Genomic_DNA"/>
</dbReference>
<keyword evidence="1" id="KW-0812">Transmembrane</keyword>
<reference evidence="3" key="1">
    <citation type="journal article" date="2019" name="Nat. Commun.">
        <title>The genome of broomcorn millet.</title>
        <authorList>
            <person name="Zou C."/>
            <person name="Miki D."/>
            <person name="Li D."/>
            <person name="Tang Q."/>
            <person name="Xiao L."/>
            <person name="Rajput S."/>
            <person name="Deng P."/>
            <person name="Jia W."/>
            <person name="Huang R."/>
            <person name="Zhang M."/>
            <person name="Sun Y."/>
            <person name="Hu J."/>
            <person name="Fu X."/>
            <person name="Schnable P.S."/>
            <person name="Li F."/>
            <person name="Zhang H."/>
            <person name="Feng B."/>
            <person name="Zhu X."/>
            <person name="Liu R."/>
            <person name="Schnable J.C."/>
            <person name="Zhu J.-K."/>
            <person name="Zhang H."/>
        </authorList>
    </citation>
    <scope>NUCLEOTIDE SEQUENCE [LARGE SCALE GENOMIC DNA]</scope>
</reference>
<gene>
    <name evidence="2" type="ORF">C2845_PM14G05050</name>
</gene>
<keyword evidence="1" id="KW-0472">Membrane</keyword>
<dbReference type="Proteomes" id="UP000275267">
    <property type="component" value="Unassembled WGS sequence"/>
</dbReference>
<accession>A0A3L6PNH7</accession>
<feature type="transmembrane region" description="Helical" evidence="1">
    <location>
        <begin position="49"/>
        <end position="72"/>
    </location>
</feature>
<dbReference type="STRING" id="4540.A0A3L6PNH7"/>
<evidence type="ECO:0000313" key="2">
    <source>
        <dbReference type="EMBL" id="RLM60317.1"/>
    </source>
</evidence>
<dbReference type="OrthoDB" id="685370at2759"/>
<comment type="caution">
    <text evidence="2">The sequence shown here is derived from an EMBL/GenBank/DDBJ whole genome shotgun (WGS) entry which is preliminary data.</text>
</comment>
<protein>
    <submittedName>
        <fullName evidence="2">Protein DETOXIFICATION 16-like</fullName>
    </submittedName>
</protein>
<keyword evidence="1" id="KW-1133">Transmembrane helix</keyword>
<evidence type="ECO:0000313" key="3">
    <source>
        <dbReference type="Proteomes" id="UP000275267"/>
    </source>
</evidence>
<keyword evidence="3" id="KW-1185">Reference proteome</keyword>
<organism evidence="2 3">
    <name type="scientific">Panicum miliaceum</name>
    <name type="common">Proso millet</name>
    <name type="synonym">Broomcorn millet</name>
    <dbReference type="NCBI Taxonomy" id="4540"/>
    <lineage>
        <taxon>Eukaryota</taxon>
        <taxon>Viridiplantae</taxon>
        <taxon>Streptophyta</taxon>
        <taxon>Embryophyta</taxon>
        <taxon>Tracheophyta</taxon>
        <taxon>Spermatophyta</taxon>
        <taxon>Magnoliopsida</taxon>
        <taxon>Liliopsida</taxon>
        <taxon>Poales</taxon>
        <taxon>Poaceae</taxon>
        <taxon>PACMAD clade</taxon>
        <taxon>Panicoideae</taxon>
        <taxon>Panicodae</taxon>
        <taxon>Paniceae</taxon>
        <taxon>Panicinae</taxon>
        <taxon>Panicum</taxon>
        <taxon>Panicum sect. Panicum</taxon>
    </lineage>
</organism>
<evidence type="ECO:0000256" key="1">
    <source>
        <dbReference type="SAM" id="Phobius"/>
    </source>
</evidence>
<dbReference type="AlphaFoldDB" id="A0A3L6PNH7"/>
<name>A0A3L6PNH7_PANMI</name>
<dbReference type="PANTHER" id="PTHR11206">
    <property type="entry name" value="MULTIDRUG RESISTANCE PROTEIN"/>
    <property type="match status" value="1"/>
</dbReference>
<feature type="transmembrane region" description="Helical" evidence="1">
    <location>
        <begin position="21"/>
        <end position="43"/>
    </location>
</feature>
<sequence length="93" mass="9965">MQRLTMILSVLTGCGKQKIGAAINLGAFYLGGIPMAGLLALVFNMNGKGLWLGIVCGSLIKVLMFASIAWFTDWNKEALKAKDRVFSSSLPVS</sequence>